<reference evidence="8 9" key="1">
    <citation type="submission" date="2018-08" db="EMBL/GenBank/DDBJ databases">
        <title>Genomic Encyclopedia of Type Strains, Phase IV (KMG-IV): sequencing the most valuable type-strain genomes for metagenomic binning, comparative biology and taxonomic classification.</title>
        <authorList>
            <person name="Goeker M."/>
        </authorList>
    </citation>
    <scope>NUCLEOTIDE SEQUENCE [LARGE SCALE GENOMIC DNA]</scope>
    <source>
        <strain evidence="8 9">DSM 23923</strain>
    </source>
</reference>
<evidence type="ECO:0000256" key="2">
    <source>
        <dbReference type="ARBA" id="ARBA00022475"/>
    </source>
</evidence>
<evidence type="ECO:0000259" key="7">
    <source>
        <dbReference type="PROSITE" id="PS50850"/>
    </source>
</evidence>
<keyword evidence="4 6" id="KW-1133">Transmembrane helix</keyword>
<evidence type="ECO:0000256" key="6">
    <source>
        <dbReference type="SAM" id="Phobius"/>
    </source>
</evidence>
<dbReference type="GO" id="GO:0005886">
    <property type="term" value="C:plasma membrane"/>
    <property type="evidence" value="ECO:0007669"/>
    <property type="project" value="UniProtKB-SubCell"/>
</dbReference>
<accession>A0A347ZQI9</accession>
<feature type="transmembrane region" description="Helical" evidence="6">
    <location>
        <begin position="230"/>
        <end position="254"/>
    </location>
</feature>
<comment type="caution">
    <text evidence="8">The sequence shown here is derived from an EMBL/GenBank/DDBJ whole genome shotgun (WGS) entry which is preliminary data.</text>
</comment>
<evidence type="ECO:0000256" key="4">
    <source>
        <dbReference type="ARBA" id="ARBA00022989"/>
    </source>
</evidence>
<dbReference type="EMBL" id="QUMS01000004">
    <property type="protein sequence ID" value="REG06098.1"/>
    <property type="molecule type" value="Genomic_DNA"/>
</dbReference>
<dbReference type="GO" id="GO:0022857">
    <property type="term" value="F:transmembrane transporter activity"/>
    <property type="evidence" value="ECO:0007669"/>
    <property type="project" value="InterPro"/>
</dbReference>
<dbReference type="Pfam" id="PF07690">
    <property type="entry name" value="MFS_1"/>
    <property type="match status" value="1"/>
</dbReference>
<dbReference type="Gene3D" id="1.20.1250.20">
    <property type="entry name" value="MFS general substrate transporter like domains"/>
    <property type="match status" value="1"/>
</dbReference>
<evidence type="ECO:0000256" key="3">
    <source>
        <dbReference type="ARBA" id="ARBA00022692"/>
    </source>
</evidence>
<dbReference type="PANTHER" id="PTHR23513:SF6">
    <property type="entry name" value="MAJOR FACILITATOR SUPERFAMILY ASSOCIATED DOMAIN-CONTAINING PROTEIN"/>
    <property type="match status" value="1"/>
</dbReference>
<proteinExistence type="predicted"/>
<dbReference type="CDD" id="cd06173">
    <property type="entry name" value="MFS_MefA_like"/>
    <property type="match status" value="1"/>
</dbReference>
<feature type="transmembrane region" description="Helical" evidence="6">
    <location>
        <begin position="154"/>
        <end position="171"/>
    </location>
</feature>
<keyword evidence="9" id="KW-1185">Reference proteome</keyword>
<dbReference type="OrthoDB" id="9775268at2"/>
<feature type="transmembrane region" description="Helical" evidence="6">
    <location>
        <begin position="49"/>
        <end position="70"/>
    </location>
</feature>
<feature type="transmembrane region" description="Helical" evidence="6">
    <location>
        <begin position="177"/>
        <end position="196"/>
    </location>
</feature>
<dbReference type="RefSeq" id="WP_116225801.1">
    <property type="nucleotide sequence ID" value="NZ_AP018437.1"/>
</dbReference>
<dbReference type="InterPro" id="IPR011701">
    <property type="entry name" value="MFS"/>
</dbReference>
<feature type="transmembrane region" description="Helical" evidence="6">
    <location>
        <begin position="266"/>
        <end position="287"/>
    </location>
</feature>
<evidence type="ECO:0000256" key="1">
    <source>
        <dbReference type="ARBA" id="ARBA00004651"/>
    </source>
</evidence>
<evidence type="ECO:0000313" key="9">
    <source>
        <dbReference type="Proteomes" id="UP000256388"/>
    </source>
</evidence>
<dbReference type="SUPFAM" id="SSF103473">
    <property type="entry name" value="MFS general substrate transporter"/>
    <property type="match status" value="1"/>
</dbReference>
<evidence type="ECO:0000313" key="8">
    <source>
        <dbReference type="EMBL" id="REG06098.1"/>
    </source>
</evidence>
<gene>
    <name evidence="8" type="ORF">DFR64_2526</name>
</gene>
<sequence>MISQASVLYENKWKYTFYPFWISQAFSLLGSSIVQFTLVWWLTRSTGQASVLATATSFAVLPEIIINPFAGAIVDRANRKRVMIAADALIACATLVLALLFYRGLVQVWHIYMIMFIRSAGSAFHYPAEQATISTIVPKEQLIKIAGLNQTLQGIVRIIAAPLGALILELIDIQGSLFVDILTAILAITILSFVKIPNPGQNQDRKFGFVKTVLIDSLDGLTYLFKWKGILAVVLLAMFIKVALAPAISFLPLIVSQHFSLGSAQYSFVEIAVGAGLIAGGIILSTWGGFKKQIYTSLAGIVGIGLTFLLAGFLKSTQFNLFTLLMFIAGFMVTVIDGPFISIVQACVDDAYQGRVITIMGSLLWLTTPFGLAIAGPFSDRFGVLSWYKIAGFFCIIGALVSAFVPALKNVESMKNIESGKKAGT</sequence>
<feature type="transmembrane region" description="Helical" evidence="6">
    <location>
        <begin position="20"/>
        <end position="43"/>
    </location>
</feature>
<evidence type="ECO:0000256" key="5">
    <source>
        <dbReference type="ARBA" id="ARBA00023136"/>
    </source>
</evidence>
<dbReference type="InterPro" id="IPR020846">
    <property type="entry name" value="MFS_dom"/>
</dbReference>
<dbReference type="PANTHER" id="PTHR23513">
    <property type="entry name" value="INTEGRAL MEMBRANE EFFLUX PROTEIN-RELATED"/>
    <property type="match status" value="1"/>
</dbReference>
<feature type="transmembrane region" description="Helical" evidence="6">
    <location>
        <begin position="356"/>
        <end position="375"/>
    </location>
</feature>
<feature type="domain" description="Major facilitator superfamily (MFS) profile" evidence="7">
    <location>
        <begin position="16"/>
        <end position="410"/>
    </location>
</feature>
<feature type="transmembrane region" description="Helical" evidence="6">
    <location>
        <begin position="82"/>
        <end position="102"/>
    </location>
</feature>
<feature type="transmembrane region" description="Helical" evidence="6">
    <location>
        <begin position="387"/>
        <end position="408"/>
    </location>
</feature>
<keyword evidence="3 6" id="KW-0812">Transmembrane</keyword>
<organism evidence="8 9">
    <name type="scientific">Pelolinea submarina</name>
    <dbReference type="NCBI Taxonomy" id="913107"/>
    <lineage>
        <taxon>Bacteria</taxon>
        <taxon>Bacillati</taxon>
        <taxon>Chloroflexota</taxon>
        <taxon>Anaerolineae</taxon>
        <taxon>Anaerolineales</taxon>
        <taxon>Anaerolineaceae</taxon>
        <taxon>Pelolinea</taxon>
    </lineage>
</organism>
<dbReference type="Proteomes" id="UP000256388">
    <property type="component" value="Unassembled WGS sequence"/>
</dbReference>
<keyword evidence="5 6" id="KW-0472">Membrane</keyword>
<feature type="transmembrane region" description="Helical" evidence="6">
    <location>
        <begin position="320"/>
        <end position="344"/>
    </location>
</feature>
<dbReference type="InterPro" id="IPR036259">
    <property type="entry name" value="MFS_trans_sf"/>
</dbReference>
<dbReference type="AlphaFoldDB" id="A0A347ZQI9"/>
<name>A0A347ZQI9_9CHLR</name>
<protein>
    <submittedName>
        <fullName evidence="8">DHA3 family macrolide efflux protein-like MFS transporter</fullName>
    </submittedName>
</protein>
<dbReference type="PROSITE" id="PS50850">
    <property type="entry name" value="MFS"/>
    <property type="match status" value="1"/>
</dbReference>
<keyword evidence="2" id="KW-1003">Cell membrane</keyword>
<feature type="transmembrane region" description="Helical" evidence="6">
    <location>
        <begin position="294"/>
        <end position="314"/>
    </location>
</feature>
<comment type="subcellular location">
    <subcellularLocation>
        <location evidence="1">Cell membrane</location>
        <topology evidence="1">Multi-pass membrane protein</topology>
    </subcellularLocation>
</comment>